<name>A0A2M6XV98_9BACT</name>
<accession>A0A2M6XV98</accession>
<organism evidence="8 9">
    <name type="scientific">bacterium (Candidatus Gribaldobacteria) CG08_land_8_20_14_0_20_39_15</name>
    <dbReference type="NCBI Taxonomy" id="2014273"/>
    <lineage>
        <taxon>Bacteria</taxon>
        <taxon>Candidatus Gribaldobacteria</taxon>
    </lineage>
</organism>
<dbReference type="PANTHER" id="PTHR43133:SF8">
    <property type="entry name" value="RNA POLYMERASE SIGMA FACTOR HI_1459-RELATED"/>
    <property type="match status" value="1"/>
</dbReference>
<dbReference type="InterPro" id="IPR013325">
    <property type="entry name" value="RNA_pol_sigma_r2"/>
</dbReference>
<dbReference type="Pfam" id="PF04542">
    <property type="entry name" value="Sigma70_r2"/>
    <property type="match status" value="1"/>
</dbReference>
<dbReference type="AlphaFoldDB" id="A0A2M6XV98"/>
<evidence type="ECO:0000259" key="7">
    <source>
        <dbReference type="Pfam" id="PF08281"/>
    </source>
</evidence>
<dbReference type="CDD" id="cd06171">
    <property type="entry name" value="Sigma70_r4"/>
    <property type="match status" value="1"/>
</dbReference>
<dbReference type="Gene3D" id="1.10.10.10">
    <property type="entry name" value="Winged helix-like DNA-binding domain superfamily/Winged helix DNA-binding domain"/>
    <property type="match status" value="1"/>
</dbReference>
<comment type="caution">
    <text evidence="8">The sequence shown here is derived from an EMBL/GenBank/DDBJ whole genome shotgun (WGS) entry which is preliminary data.</text>
</comment>
<evidence type="ECO:0008006" key="10">
    <source>
        <dbReference type="Google" id="ProtNLM"/>
    </source>
</evidence>
<evidence type="ECO:0000259" key="6">
    <source>
        <dbReference type="Pfam" id="PF04542"/>
    </source>
</evidence>
<dbReference type="Proteomes" id="UP000229784">
    <property type="component" value="Unassembled WGS sequence"/>
</dbReference>
<keyword evidence="3" id="KW-0731">Sigma factor</keyword>
<evidence type="ECO:0000256" key="5">
    <source>
        <dbReference type="ARBA" id="ARBA00023163"/>
    </source>
</evidence>
<evidence type="ECO:0000256" key="1">
    <source>
        <dbReference type="ARBA" id="ARBA00010641"/>
    </source>
</evidence>
<evidence type="ECO:0000256" key="4">
    <source>
        <dbReference type="ARBA" id="ARBA00023125"/>
    </source>
</evidence>
<dbReference type="InterPro" id="IPR014284">
    <property type="entry name" value="RNA_pol_sigma-70_dom"/>
</dbReference>
<keyword evidence="2" id="KW-0805">Transcription regulation</keyword>
<protein>
    <recommendedName>
        <fullName evidence="10">RNA polymerase sigma factor</fullName>
    </recommendedName>
</protein>
<sequence length="174" mass="20012">MAKNYKKQFAGLYDKHIAQIYRYAFLKVGTKEVAEDIVAEVFTKSWKKFRTGLEIKNASAYLYQVARAEVANYYRTGAKAEFVSIDVVPIIDSKAGPEAEQILKGDLENLQQHLKEIKEEYQDILIWYYVDGYSTKEIAAILEKSEGAVRVMVSRALAELREKMVKKWPETLFA</sequence>
<dbReference type="InterPro" id="IPR013249">
    <property type="entry name" value="RNA_pol_sigma70_r4_t2"/>
</dbReference>
<gene>
    <name evidence="8" type="ORF">COT20_00380</name>
</gene>
<dbReference type="GO" id="GO:0016987">
    <property type="term" value="F:sigma factor activity"/>
    <property type="evidence" value="ECO:0007669"/>
    <property type="project" value="UniProtKB-KW"/>
</dbReference>
<dbReference type="EMBL" id="PEXQ01000011">
    <property type="protein sequence ID" value="PIU16510.1"/>
    <property type="molecule type" value="Genomic_DNA"/>
</dbReference>
<dbReference type="Gene3D" id="1.10.1740.10">
    <property type="match status" value="1"/>
</dbReference>
<dbReference type="InterPro" id="IPR036388">
    <property type="entry name" value="WH-like_DNA-bd_sf"/>
</dbReference>
<evidence type="ECO:0000256" key="2">
    <source>
        <dbReference type="ARBA" id="ARBA00023015"/>
    </source>
</evidence>
<dbReference type="InterPro" id="IPR039425">
    <property type="entry name" value="RNA_pol_sigma-70-like"/>
</dbReference>
<dbReference type="GO" id="GO:0003677">
    <property type="term" value="F:DNA binding"/>
    <property type="evidence" value="ECO:0007669"/>
    <property type="project" value="UniProtKB-KW"/>
</dbReference>
<feature type="domain" description="RNA polymerase sigma factor 70 region 4 type 2" evidence="7">
    <location>
        <begin position="108"/>
        <end position="160"/>
    </location>
</feature>
<dbReference type="GO" id="GO:0006352">
    <property type="term" value="P:DNA-templated transcription initiation"/>
    <property type="evidence" value="ECO:0007669"/>
    <property type="project" value="InterPro"/>
</dbReference>
<evidence type="ECO:0000256" key="3">
    <source>
        <dbReference type="ARBA" id="ARBA00023082"/>
    </source>
</evidence>
<dbReference type="PANTHER" id="PTHR43133">
    <property type="entry name" value="RNA POLYMERASE ECF-TYPE SIGMA FACTO"/>
    <property type="match status" value="1"/>
</dbReference>
<evidence type="ECO:0000313" key="9">
    <source>
        <dbReference type="Proteomes" id="UP000229784"/>
    </source>
</evidence>
<dbReference type="Pfam" id="PF08281">
    <property type="entry name" value="Sigma70_r4_2"/>
    <property type="match status" value="1"/>
</dbReference>
<dbReference type="NCBIfam" id="TIGR02937">
    <property type="entry name" value="sigma70-ECF"/>
    <property type="match status" value="1"/>
</dbReference>
<feature type="domain" description="RNA polymerase sigma-70 region 2" evidence="6">
    <location>
        <begin position="12"/>
        <end position="77"/>
    </location>
</feature>
<dbReference type="SUPFAM" id="SSF88946">
    <property type="entry name" value="Sigma2 domain of RNA polymerase sigma factors"/>
    <property type="match status" value="1"/>
</dbReference>
<comment type="similarity">
    <text evidence="1">Belongs to the sigma-70 factor family. ECF subfamily.</text>
</comment>
<reference evidence="9" key="1">
    <citation type="submission" date="2017-09" db="EMBL/GenBank/DDBJ databases">
        <title>Depth-based differentiation of microbial function through sediment-hosted aquifers and enrichment of novel symbionts in the deep terrestrial subsurface.</title>
        <authorList>
            <person name="Probst A.J."/>
            <person name="Ladd B."/>
            <person name="Jarett J.K."/>
            <person name="Geller-Mcgrath D.E."/>
            <person name="Sieber C.M.K."/>
            <person name="Emerson J.B."/>
            <person name="Anantharaman K."/>
            <person name="Thomas B.C."/>
            <person name="Malmstrom R."/>
            <person name="Stieglmeier M."/>
            <person name="Klingl A."/>
            <person name="Woyke T."/>
            <person name="Ryan C.M."/>
            <person name="Banfield J.F."/>
        </authorList>
    </citation>
    <scope>NUCLEOTIDE SEQUENCE [LARGE SCALE GENOMIC DNA]</scope>
</reference>
<dbReference type="InterPro" id="IPR013324">
    <property type="entry name" value="RNA_pol_sigma_r3/r4-like"/>
</dbReference>
<keyword evidence="4" id="KW-0238">DNA-binding</keyword>
<dbReference type="SUPFAM" id="SSF88659">
    <property type="entry name" value="Sigma3 and sigma4 domains of RNA polymerase sigma factors"/>
    <property type="match status" value="1"/>
</dbReference>
<evidence type="ECO:0000313" key="8">
    <source>
        <dbReference type="EMBL" id="PIU16510.1"/>
    </source>
</evidence>
<dbReference type="InterPro" id="IPR007627">
    <property type="entry name" value="RNA_pol_sigma70_r2"/>
</dbReference>
<keyword evidence="5" id="KW-0804">Transcription</keyword>
<proteinExistence type="inferred from homology"/>